<evidence type="ECO:0000313" key="8">
    <source>
        <dbReference type="Proteomes" id="UP001501586"/>
    </source>
</evidence>
<dbReference type="InterPro" id="IPR009057">
    <property type="entry name" value="Homeodomain-like_sf"/>
</dbReference>
<evidence type="ECO:0000256" key="2">
    <source>
        <dbReference type="ARBA" id="ARBA00023015"/>
    </source>
</evidence>
<dbReference type="Proteomes" id="UP001501586">
    <property type="component" value="Unassembled WGS sequence"/>
</dbReference>
<keyword evidence="1" id="KW-0678">Repressor</keyword>
<evidence type="ECO:0000256" key="4">
    <source>
        <dbReference type="ARBA" id="ARBA00023163"/>
    </source>
</evidence>
<organism evidence="7 8">
    <name type="scientific">Brevibacterium daeguense</name>
    <dbReference type="NCBI Taxonomy" id="909936"/>
    <lineage>
        <taxon>Bacteria</taxon>
        <taxon>Bacillati</taxon>
        <taxon>Actinomycetota</taxon>
        <taxon>Actinomycetes</taxon>
        <taxon>Micrococcales</taxon>
        <taxon>Brevibacteriaceae</taxon>
        <taxon>Brevibacterium</taxon>
    </lineage>
</organism>
<evidence type="ECO:0000256" key="3">
    <source>
        <dbReference type="ARBA" id="ARBA00023125"/>
    </source>
</evidence>
<protein>
    <submittedName>
        <fullName evidence="7">TetR family transcriptional regulator C-terminal domain-containing protein</fullName>
    </submittedName>
</protein>
<dbReference type="RefSeq" id="WP_236863656.1">
    <property type="nucleotide sequence ID" value="NZ_BAABAZ010000004.1"/>
</dbReference>
<keyword evidence="8" id="KW-1185">Reference proteome</keyword>
<reference evidence="8" key="1">
    <citation type="journal article" date="2019" name="Int. J. Syst. Evol. Microbiol.">
        <title>The Global Catalogue of Microorganisms (GCM) 10K type strain sequencing project: providing services to taxonomists for standard genome sequencing and annotation.</title>
        <authorList>
            <consortium name="The Broad Institute Genomics Platform"/>
            <consortium name="The Broad Institute Genome Sequencing Center for Infectious Disease"/>
            <person name="Wu L."/>
            <person name="Ma J."/>
        </authorList>
    </citation>
    <scope>NUCLEOTIDE SEQUENCE [LARGE SCALE GENOMIC DNA]</scope>
    <source>
        <strain evidence="8">JCM 17458</strain>
    </source>
</reference>
<evidence type="ECO:0000256" key="1">
    <source>
        <dbReference type="ARBA" id="ARBA00022491"/>
    </source>
</evidence>
<dbReference type="SUPFAM" id="SSF46689">
    <property type="entry name" value="Homeodomain-like"/>
    <property type="match status" value="1"/>
</dbReference>
<comment type="caution">
    <text evidence="7">The sequence shown here is derived from an EMBL/GenBank/DDBJ whole genome shotgun (WGS) entry which is preliminary data.</text>
</comment>
<dbReference type="PANTHER" id="PTHR30055">
    <property type="entry name" value="HTH-TYPE TRANSCRIPTIONAL REGULATOR RUTR"/>
    <property type="match status" value="1"/>
</dbReference>
<dbReference type="PROSITE" id="PS50977">
    <property type="entry name" value="HTH_TETR_2"/>
    <property type="match status" value="1"/>
</dbReference>
<keyword evidence="4" id="KW-0804">Transcription</keyword>
<feature type="DNA-binding region" description="H-T-H motif" evidence="5">
    <location>
        <begin position="26"/>
        <end position="45"/>
    </location>
</feature>
<dbReference type="Pfam" id="PF00440">
    <property type="entry name" value="TetR_N"/>
    <property type="match status" value="1"/>
</dbReference>
<evidence type="ECO:0000259" key="6">
    <source>
        <dbReference type="PROSITE" id="PS50977"/>
    </source>
</evidence>
<evidence type="ECO:0000313" key="7">
    <source>
        <dbReference type="EMBL" id="GAA4283582.1"/>
    </source>
</evidence>
<dbReference type="EMBL" id="BAABAZ010000004">
    <property type="protein sequence ID" value="GAA4283582.1"/>
    <property type="molecule type" value="Genomic_DNA"/>
</dbReference>
<dbReference type="PRINTS" id="PR00455">
    <property type="entry name" value="HTHTETR"/>
</dbReference>
<dbReference type="InterPro" id="IPR001647">
    <property type="entry name" value="HTH_TetR"/>
</dbReference>
<keyword evidence="2" id="KW-0805">Transcription regulation</keyword>
<dbReference type="PANTHER" id="PTHR30055:SF228">
    <property type="entry name" value="TRANSCRIPTIONAL REGULATOR-RELATED"/>
    <property type="match status" value="1"/>
</dbReference>
<dbReference type="SUPFAM" id="SSF48498">
    <property type="entry name" value="Tetracyclin repressor-like, C-terminal domain"/>
    <property type="match status" value="1"/>
</dbReference>
<accession>A0ABP8EHZ6</accession>
<dbReference type="InterPro" id="IPR036271">
    <property type="entry name" value="Tet_transcr_reg_TetR-rel_C_sf"/>
</dbReference>
<name>A0ABP8EHZ6_9MICO</name>
<gene>
    <name evidence="7" type="ORF">GCM10022261_11130</name>
</gene>
<proteinExistence type="predicted"/>
<evidence type="ECO:0000256" key="5">
    <source>
        <dbReference type="PROSITE-ProRule" id="PRU00335"/>
    </source>
</evidence>
<dbReference type="InterPro" id="IPR050109">
    <property type="entry name" value="HTH-type_TetR-like_transc_reg"/>
</dbReference>
<feature type="domain" description="HTH tetR-type" evidence="6">
    <location>
        <begin position="3"/>
        <end position="63"/>
    </location>
</feature>
<keyword evidence="3 5" id="KW-0238">DNA-binding</keyword>
<sequence length="194" mass="20374">MSAGTRDSIVRAMIEIIAAQGFEGLSVRGVAADAGVSAGAVQHHFPTREAMLGAAMSAITDLASTRGSDLEDIAEPVERLHALVDLLVPGSPSDRVARVWLAFAARAAVDGPTGSEYARLWSRIRVQLRLLIAAAGGNAGTVERASRELLALLDGLALSVVAERQEPGAAREIAHRRVDEIVGHQGQTGGRRTQ</sequence>
<dbReference type="Gene3D" id="1.10.357.10">
    <property type="entry name" value="Tetracycline Repressor, domain 2"/>
    <property type="match status" value="1"/>
</dbReference>
<dbReference type="InterPro" id="IPR039538">
    <property type="entry name" value="BetI_C"/>
</dbReference>
<dbReference type="Pfam" id="PF13977">
    <property type="entry name" value="TetR_C_6"/>
    <property type="match status" value="1"/>
</dbReference>